<dbReference type="RefSeq" id="WP_166149182.1">
    <property type="nucleotide sequence ID" value="NZ_JAAOIW010000003.1"/>
</dbReference>
<gene>
    <name evidence="1" type="ORF">G9U52_10760</name>
</gene>
<comment type="caution">
    <text evidence="1">The sequence shown here is derived from an EMBL/GenBank/DDBJ whole genome shotgun (WGS) entry which is preliminary data.</text>
</comment>
<keyword evidence="2" id="KW-1185">Reference proteome</keyword>
<reference evidence="1" key="1">
    <citation type="submission" date="2020-03" db="EMBL/GenBank/DDBJ databases">
        <title>Draft sequencing of Paenibacilllus sp. S3N08.</title>
        <authorList>
            <person name="Kim D.-U."/>
        </authorList>
    </citation>
    <scope>NUCLEOTIDE SEQUENCE</scope>
    <source>
        <strain evidence="1">S3N08</strain>
    </source>
</reference>
<proteinExistence type="predicted"/>
<name>A0ABX0J986_9BACL</name>
<organism evidence="1 2">
    <name type="scientific">Paenibacillus agricola</name>
    <dbReference type="NCBI Taxonomy" id="2716264"/>
    <lineage>
        <taxon>Bacteria</taxon>
        <taxon>Bacillati</taxon>
        <taxon>Bacillota</taxon>
        <taxon>Bacilli</taxon>
        <taxon>Bacillales</taxon>
        <taxon>Paenibacillaceae</taxon>
        <taxon>Paenibacillus</taxon>
    </lineage>
</organism>
<dbReference type="EMBL" id="JAAOIW010000003">
    <property type="protein sequence ID" value="NHN30315.1"/>
    <property type="molecule type" value="Genomic_DNA"/>
</dbReference>
<evidence type="ECO:0000313" key="2">
    <source>
        <dbReference type="Proteomes" id="UP001165962"/>
    </source>
</evidence>
<evidence type="ECO:0000313" key="1">
    <source>
        <dbReference type="EMBL" id="NHN30315.1"/>
    </source>
</evidence>
<protein>
    <submittedName>
        <fullName evidence="1">Uncharacterized protein</fullName>
    </submittedName>
</protein>
<accession>A0ABX0J986</accession>
<dbReference type="Proteomes" id="UP001165962">
    <property type="component" value="Unassembled WGS sequence"/>
</dbReference>
<sequence length="76" mass="8890">MKLSLSEVESLTEIKVYRERLGKYCVKVYANQFNQSNSKEAIYEWRNMRDALICARGISKMFNVPKELISIEQGIQ</sequence>